<dbReference type="PANTHER" id="PTHR10900">
    <property type="entry name" value="PERIOSTIN-RELATED"/>
    <property type="match status" value="1"/>
</dbReference>
<proteinExistence type="predicted"/>
<dbReference type="EMBL" id="VCYH01000012">
    <property type="protein sequence ID" value="MDN7025990.1"/>
    <property type="molecule type" value="Genomic_DNA"/>
</dbReference>
<dbReference type="InterPro" id="IPR036378">
    <property type="entry name" value="FAS1_dom_sf"/>
</dbReference>
<dbReference type="PANTHER" id="PTHR10900:SF77">
    <property type="entry name" value="FI19380P1"/>
    <property type="match status" value="1"/>
</dbReference>
<dbReference type="SMART" id="SM00554">
    <property type="entry name" value="FAS1"/>
    <property type="match status" value="1"/>
</dbReference>
<name>A0ABT8MDH3_9EURY</name>
<comment type="caution">
    <text evidence="2">The sequence shown here is derived from an EMBL/GenBank/DDBJ whole genome shotgun (WGS) entry which is preliminary data.</text>
</comment>
<keyword evidence="3" id="KW-1185">Reference proteome</keyword>
<dbReference type="PROSITE" id="PS50213">
    <property type="entry name" value="FAS1"/>
    <property type="match status" value="1"/>
</dbReference>
<dbReference type="InterPro" id="IPR000782">
    <property type="entry name" value="FAS1_domain"/>
</dbReference>
<dbReference type="Pfam" id="PF02469">
    <property type="entry name" value="Fasciclin"/>
    <property type="match status" value="1"/>
</dbReference>
<dbReference type="Proteomes" id="UP001168338">
    <property type="component" value="Unassembled WGS sequence"/>
</dbReference>
<feature type="domain" description="FAS1" evidence="1">
    <location>
        <begin position="1"/>
        <end position="132"/>
    </location>
</feature>
<organism evidence="2 3">
    <name type="scientific">Methanoculleus frigidifontis</name>
    <dbReference type="NCBI Taxonomy" id="2584085"/>
    <lineage>
        <taxon>Archaea</taxon>
        <taxon>Methanobacteriati</taxon>
        <taxon>Methanobacteriota</taxon>
        <taxon>Stenosarchaea group</taxon>
        <taxon>Methanomicrobia</taxon>
        <taxon>Methanomicrobiales</taxon>
        <taxon>Methanomicrobiaceae</taxon>
        <taxon>Methanoculleus</taxon>
    </lineage>
</organism>
<evidence type="ECO:0000259" key="1">
    <source>
        <dbReference type="PROSITE" id="PS50213"/>
    </source>
</evidence>
<gene>
    <name evidence="2" type="ORF">FGU65_14030</name>
</gene>
<dbReference type="SUPFAM" id="SSF82153">
    <property type="entry name" value="FAS1 domain"/>
    <property type="match status" value="1"/>
</dbReference>
<evidence type="ECO:0000313" key="2">
    <source>
        <dbReference type="EMBL" id="MDN7025990.1"/>
    </source>
</evidence>
<dbReference type="InterPro" id="IPR050904">
    <property type="entry name" value="Adhesion/Biosynth-related"/>
</dbReference>
<sequence>MANIFETLKNDGRFGKFLEVVQSIDKEEMLKSAGPMTLIVPVDSAWDEIPEPNRSMILNDKQMLWHLFDFMQIGEHKYSIDDLAEKKIIQTVEGVNLEVMKTDEGYQIETGKVIDQDIGADNGIIHVIDKVPFATLSQAYEAYAKTGQ</sequence>
<accession>A0ABT8MDH3</accession>
<protein>
    <submittedName>
        <fullName evidence="2">Fasciclin domain-containing protein</fullName>
    </submittedName>
</protein>
<dbReference type="RefSeq" id="WP_301665189.1">
    <property type="nucleotide sequence ID" value="NZ_VCYH01000012.1"/>
</dbReference>
<evidence type="ECO:0000313" key="3">
    <source>
        <dbReference type="Proteomes" id="UP001168338"/>
    </source>
</evidence>
<reference evidence="2" key="1">
    <citation type="submission" date="2019-05" db="EMBL/GenBank/DDBJ databases">
        <title>Methanoculleus sp. FWC-SCC1, a methanogenic archaeon isolated from deep marine cold seep.</title>
        <authorList>
            <person name="Chen Y.-W."/>
            <person name="Chen S.-C."/>
            <person name="Teng N.-H."/>
            <person name="Lai M.-C."/>
        </authorList>
    </citation>
    <scope>NUCLEOTIDE SEQUENCE</scope>
    <source>
        <strain evidence="2">FWC-SCC1</strain>
    </source>
</reference>
<dbReference type="Gene3D" id="2.30.180.10">
    <property type="entry name" value="FAS1 domain"/>
    <property type="match status" value="1"/>
</dbReference>